<feature type="transmembrane region" description="Helical" evidence="7">
    <location>
        <begin position="254"/>
        <end position="284"/>
    </location>
</feature>
<dbReference type="InterPro" id="IPR035906">
    <property type="entry name" value="MetI-like_sf"/>
</dbReference>
<dbReference type="GO" id="GO:0071916">
    <property type="term" value="F:dipeptide transmembrane transporter activity"/>
    <property type="evidence" value="ECO:0007669"/>
    <property type="project" value="TreeGrafter"/>
</dbReference>
<dbReference type="AlphaFoldDB" id="A0A1T2XGY5"/>
<feature type="transmembrane region" description="Helical" evidence="7">
    <location>
        <begin position="12"/>
        <end position="30"/>
    </location>
</feature>
<dbReference type="STRING" id="1324314.BVG16_08590"/>
<keyword evidence="5 7" id="KW-1133">Transmembrane helix</keyword>
<feature type="domain" description="ABC transmembrane type-1" evidence="8">
    <location>
        <begin position="95"/>
        <end position="326"/>
    </location>
</feature>
<evidence type="ECO:0000259" key="8">
    <source>
        <dbReference type="PROSITE" id="PS50928"/>
    </source>
</evidence>
<reference evidence="9 10" key="1">
    <citation type="submission" date="2017-01" db="EMBL/GenBank/DDBJ databases">
        <title>Genome analysis of Paenibacillus selenitrireducens ES3-24.</title>
        <authorList>
            <person name="Xu D."/>
            <person name="Yao R."/>
            <person name="Zheng S."/>
        </authorList>
    </citation>
    <scope>NUCLEOTIDE SEQUENCE [LARGE SCALE GENOMIC DNA]</scope>
    <source>
        <strain evidence="9 10">ES3-24</strain>
    </source>
</reference>
<proteinExistence type="inferred from homology"/>
<dbReference type="InterPro" id="IPR045621">
    <property type="entry name" value="BPD_transp_1_N"/>
</dbReference>
<evidence type="ECO:0000313" key="9">
    <source>
        <dbReference type="EMBL" id="OPA79144.1"/>
    </source>
</evidence>
<sequence length="336" mass="37014">MLAYVLRRIAMMVPSIAGIIMITFILTRVLPGDPALMITGEQALPEFVDKVREQYGFNQPLLVQLWEYLKQLARGDLGFAWHTGHAVASDFVSRFPATIELTLVSMVIALIVAIPLGIVAASRQNSIFDHFARVLSFIGSSVPIFWLGLLLIGLFYSKLGWLPAPMGRISDNINPPTHITGLYVLDSLLSWDMVALKDSLRHLLLPALCLSMGTMAIVTKMIRASMLEVIRQDFMRTARAKGLSERAVIYKHGLINALIPTLTVIGLQFGALLGGAVITETIFVWPGIGNYVTESILSADYAPIQAMTLISAVLYGCINLIVELLYGVLDPRVRYE</sequence>
<comment type="subcellular location">
    <subcellularLocation>
        <location evidence="1 7">Cell membrane</location>
        <topology evidence="1 7">Multi-pass membrane protein</topology>
    </subcellularLocation>
</comment>
<name>A0A1T2XGY5_9BACL</name>
<evidence type="ECO:0000256" key="2">
    <source>
        <dbReference type="ARBA" id="ARBA00022448"/>
    </source>
</evidence>
<accession>A0A1T2XGY5</accession>
<evidence type="ECO:0000256" key="7">
    <source>
        <dbReference type="RuleBase" id="RU363032"/>
    </source>
</evidence>
<evidence type="ECO:0000256" key="6">
    <source>
        <dbReference type="ARBA" id="ARBA00023136"/>
    </source>
</evidence>
<dbReference type="Gene3D" id="1.10.3720.10">
    <property type="entry name" value="MetI-like"/>
    <property type="match status" value="1"/>
</dbReference>
<dbReference type="CDD" id="cd06261">
    <property type="entry name" value="TM_PBP2"/>
    <property type="match status" value="1"/>
</dbReference>
<evidence type="ECO:0000256" key="1">
    <source>
        <dbReference type="ARBA" id="ARBA00004651"/>
    </source>
</evidence>
<evidence type="ECO:0000256" key="4">
    <source>
        <dbReference type="ARBA" id="ARBA00022692"/>
    </source>
</evidence>
<dbReference type="PANTHER" id="PTHR43163:SF6">
    <property type="entry name" value="DIPEPTIDE TRANSPORT SYSTEM PERMEASE PROTEIN DPPB-RELATED"/>
    <property type="match status" value="1"/>
</dbReference>
<dbReference type="GO" id="GO:0005886">
    <property type="term" value="C:plasma membrane"/>
    <property type="evidence" value="ECO:0007669"/>
    <property type="project" value="UniProtKB-SubCell"/>
</dbReference>
<keyword evidence="2 7" id="KW-0813">Transport</keyword>
<keyword evidence="10" id="KW-1185">Reference proteome</keyword>
<dbReference type="InterPro" id="IPR000515">
    <property type="entry name" value="MetI-like"/>
</dbReference>
<keyword evidence="4 7" id="KW-0812">Transmembrane</keyword>
<dbReference type="OrthoDB" id="24153at2"/>
<feature type="transmembrane region" description="Helical" evidence="7">
    <location>
        <begin position="101"/>
        <end position="122"/>
    </location>
</feature>
<dbReference type="Pfam" id="PF19300">
    <property type="entry name" value="BPD_transp_1_N"/>
    <property type="match status" value="1"/>
</dbReference>
<dbReference type="RefSeq" id="WP_078498142.1">
    <property type="nucleotide sequence ID" value="NZ_MSZX01000003.1"/>
</dbReference>
<dbReference type="EMBL" id="MSZX01000003">
    <property type="protein sequence ID" value="OPA79144.1"/>
    <property type="molecule type" value="Genomic_DNA"/>
</dbReference>
<dbReference type="Pfam" id="PF00528">
    <property type="entry name" value="BPD_transp_1"/>
    <property type="match status" value="1"/>
</dbReference>
<dbReference type="Proteomes" id="UP000190188">
    <property type="component" value="Unassembled WGS sequence"/>
</dbReference>
<protein>
    <submittedName>
        <fullName evidence="9">Peptide ABC transporter permease</fullName>
    </submittedName>
</protein>
<dbReference type="SUPFAM" id="SSF161098">
    <property type="entry name" value="MetI-like"/>
    <property type="match status" value="1"/>
</dbReference>
<evidence type="ECO:0000256" key="3">
    <source>
        <dbReference type="ARBA" id="ARBA00022475"/>
    </source>
</evidence>
<comment type="similarity">
    <text evidence="7">Belongs to the binding-protein-dependent transport system permease family.</text>
</comment>
<dbReference type="PANTHER" id="PTHR43163">
    <property type="entry name" value="DIPEPTIDE TRANSPORT SYSTEM PERMEASE PROTEIN DPPB-RELATED"/>
    <property type="match status" value="1"/>
</dbReference>
<dbReference type="PROSITE" id="PS50928">
    <property type="entry name" value="ABC_TM1"/>
    <property type="match status" value="1"/>
</dbReference>
<keyword evidence="3" id="KW-1003">Cell membrane</keyword>
<organism evidence="9 10">
    <name type="scientific">Paenibacillus selenitireducens</name>
    <dbReference type="NCBI Taxonomy" id="1324314"/>
    <lineage>
        <taxon>Bacteria</taxon>
        <taxon>Bacillati</taxon>
        <taxon>Bacillota</taxon>
        <taxon>Bacilli</taxon>
        <taxon>Bacillales</taxon>
        <taxon>Paenibacillaceae</taxon>
        <taxon>Paenibacillus</taxon>
    </lineage>
</organism>
<feature type="transmembrane region" description="Helical" evidence="7">
    <location>
        <begin position="304"/>
        <end position="329"/>
    </location>
</feature>
<evidence type="ECO:0000256" key="5">
    <source>
        <dbReference type="ARBA" id="ARBA00022989"/>
    </source>
</evidence>
<feature type="transmembrane region" description="Helical" evidence="7">
    <location>
        <begin position="203"/>
        <end position="222"/>
    </location>
</feature>
<comment type="caution">
    <text evidence="9">The sequence shown here is derived from an EMBL/GenBank/DDBJ whole genome shotgun (WGS) entry which is preliminary data.</text>
</comment>
<feature type="transmembrane region" description="Helical" evidence="7">
    <location>
        <begin position="134"/>
        <end position="156"/>
    </location>
</feature>
<gene>
    <name evidence="9" type="ORF">BVG16_08590</name>
</gene>
<keyword evidence="6 7" id="KW-0472">Membrane</keyword>
<evidence type="ECO:0000313" key="10">
    <source>
        <dbReference type="Proteomes" id="UP000190188"/>
    </source>
</evidence>